<dbReference type="InterPro" id="IPR013780">
    <property type="entry name" value="Glyco_hydro_b"/>
</dbReference>
<dbReference type="Proteomes" id="UP000256862">
    <property type="component" value="Plasmid CO2235_mp"/>
</dbReference>
<dbReference type="PANTHER" id="PTHR43651">
    <property type="entry name" value="1,4-ALPHA-GLUCAN-BRANCHING ENZYME"/>
    <property type="match status" value="1"/>
</dbReference>
<comment type="similarity">
    <text evidence="4 10">Belongs to the glycosyl hydrolase 13 family. GlgB subfamily.</text>
</comment>
<dbReference type="GeneID" id="303489406"/>
<evidence type="ECO:0000256" key="1">
    <source>
        <dbReference type="ARBA" id="ARBA00000826"/>
    </source>
</evidence>
<dbReference type="InterPro" id="IPR013783">
    <property type="entry name" value="Ig-like_fold"/>
</dbReference>
<dbReference type="CDD" id="cd11322">
    <property type="entry name" value="AmyAc_Glg_BE"/>
    <property type="match status" value="1"/>
</dbReference>
<dbReference type="InterPro" id="IPR006407">
    <property type="entry name" value="GlgB"/>
</dbReference>
<feature type="domain" description="Glycosyl hydrolase family 13 catalytic" evidence="12">
    <location>
        <begin position="274"/>
        <end position="641"/>
    </location>
</feature>
<dbReference type="RefSeq" id="WP_063240590.1">
    <property type="nucleotide sequence ID" value="NZ_CP069809.1"/>
</dbReference>
<dbReference type="InterPro" id="IPR054169">
    <property type="entry name" value="GlgB_N"/>
</dbReference>
<dbReference type="EC" id="2.4.1.18" evidence="10"/>
<evidence type="ECO:0000256" key="4">
    <source>
        <dbReference type="ARBA" id="ARBA00009000"/>
    </source>
</evidence>
<dbReference type="InterPro" id="IPR017853">
    <property type="entry name" value="GH"/>
</dbReference>
<keyword evidence="6 10" id="KW-0328">Glycosyltransferase</keyword>
<comment type="function">
    <text evidence="2 10">Catalyzes the formation of the alpha-1,6-glucosidic linkages in glycogen by scission of a 1,4-alpha-linked oligosaccharide from growing alpha-1,4-glucan chains and the subsequent attachment of the oligosaccharide to the alpha-1,6 position.</text>
</comment>
<dbReference type="SMART" id="SM00642">
    <property type="entry name" value="Aamy"/>
    <property type="match status" value="1"/>
</dbReference>
<dbReference type="Gene3D" id="3.20.20.80">
    <property type="entry name" value="Glycosidases"/>
    <property type="match status" value="1"/>
</dbReference>
<dbReference type="FunFam" id="3.20.20.80:FF:000003">
    <property type="entry name" value="1,4-alpha-glucan branching enzyme GlgB"/>
    <property type="match status" value="1"/>
</dbReference>
<dbReference type="InterPro" id="IPR014756">
    <property type="entry name" value="Ig_E-set"/>
</dbReference>
<dbReference type="Gene3D" id="2.60.40.10">
    <property type="entry name" value="Immunoglobulins"/>
    <property type="match status" value="2"/>
</dbReference>
<protein>
    <recommendedName>
        <fullName evidence="10">1,4-alpha-glucan branching enzyme GlgB</fullName>
        <ecNumber evidence="10">2.4.1.18</ecNumber>
    </recommendedName>
    <alternativeName>
        <fullName evidence="10">1,4-alpha-D-glucan:1,4-alpha-D-glucan 6-glucosyl-transferase</fullName>
    </alternativeName>
    <alternativeName>
        <fullName evidence="10">Alpha-(1-&gt;4)-glucan branching enzyme</fullName>
    </alternativeName>
    <alternativeName>
        <fullName evidence="10">Glycogen branching enzyme</fullName>
        <shortName evidence="10">BE</shortName>
    </alternativeName>
</protein>
<dbReference type="InterPro" id="IPR037439">
    <property type="entry name" value="Branching_enzy"/>
</dbReference>
<dbReference type="Pfam" id="PF22019">
    <property type="entry name" value="GlgB_N"/>
    <property type="match status" value="1"/>
</dbReference>
<evidence type="ECO:0000256" key="2">
    <source>
        <dbReference type="ARBA" id="ARBA00002953"/>
    </source>
</evidence>
<comment type="subunit">
    <text evidence="10">Monomer.</text>
</comment>
<dbReference type="NCBIfam" id="NF008967">
    <property type="entry name" value="PRK12313.1"/>
    <property type="match status" value="1"/>
</dbReference>
<keyword evidence="9 10" id="KW-0119">Carbohydrate metabolism</keyword>
<dbReference type="Pfam" id="PF02922">
    <property type="entry name" value="CBM_48"/>
    <property type="match status" value="1"/>
</dbReference>
<keyword evidence="7 10" id="KW-0808">Transferase</keyword>
<dbReference type="InterPro" id="IPR006047">
    <property type="entry name" value="GH13_cat_dom"/>
</dbReference>
<dbReference type="Gene3D" id="2.60.40.1180">
    <property type="entry name" value="Golgi alpha-mannosidase II"/>
    <property type="match status" value="1"/>
</dbReference>
<reference evidence="13" key="1">
    <citation type="submission" date="2018-01" db="EMBL/GenBank/DDBJ databases">
        <authorList>
            <person name="Clerissi C."/>
        </authorList>
    </citation>
    <scope>NUCLEOTIDE SEQUENCE</scope>
    <source>
        <strain evidence="13">Cupriavidus oxalaticus LMG 2235</strain>
    </source>
</reference>
<evidence type="ECO:0000256" key="5">
    <source>
        <dbReference type="ARBA" id="ARBA00022600"/>
    </source>
</evidence>
<dbReference type="GO" id="GO:0004553">
    <property type="term" value="F:hydrolase activity, hydrolyzing O-glycosyl compounds"/>
    <property type="evidence" value="ECO:0007669"/>
    <property type="project" value="InterPro"/>
</dbReference>
<name>A0A375GQY0_9BURK</name>
<proteinExistence type="inferred from homology"/>
<organism evidence="13">
    <name type="scientific">Cupriavidus oxalaticus</name>
    <dbReference type="NCBI Taxonomy" id="96344"/>
    <lineage>
        <taxon>Bacteria</taxon>
        <taxon>Pseudomonadati</taxon>
        <taxon>Pseudomonadota</taxon>
        <taxon>Betaproteobacteria</taxon>
        <taxon>Burkholderiales</taxon>
        <taxon>Burkholderiaceae</taxon>
        <taxon>Cupriavidus</taxon>
    </lineage>
</organism>
<dbReference type="EMBL" id="OGUS01000143">
    <property type="protein sequence ID" value="SPC24147.1"/>
    <property type="molecule type" value="Genomic_DNA"/>
</dbReference>
<evidence type="ECO:0000256" key="10">
    <source>
        <dbReference type="HAMAP-Rule" id="MF_00685"/>
    </source>
</evidence>
<gene>
    <name evidence="10 13" type="primary">glgB</name>
    <name evidence="13" type="ORF">CO2235_MP80027</name>
</gene>
<evidence type="ECO:0000256" key="3">
    <source>
        <dbReference type="ARBA" id="ARBA00004964"/>
    </source>
</evidence>
<dbReference type="SUPFAM" id="SSF51445">
    <property type="entry name" value="(Trans)glycosidases"/>
    <property type="match status" value="1"/>
</dbReference>
<dbReference type="InterPro" id="IPR004193">
    <property type="entry name" value="Glyco_hydro_13_N"/>
</dbReference>
<evidence type="ECO:0000256" key="8">
    <source>
        <dbReference type="ARBA" id="ARBA00023056"/>
    </source>
</evidence>
<dbReference type="GO" id="GO:0005829">
    <property type="term" value="C:cytosol"/>
    <property type="evidence" value="ECO:0007669"/>
    <property type="project" value="TreeGrafter"/>
</dbReference>
<dbReference type="GO" id="GO:0003844">
    <property type="term" value="F:1,4-alpha-glucan branching enzyme activity"/>
    <property type="evidence" value="ECO:0007669"/>
    <property type="project" value="UniProtKB-UniRule"/>
</dbReference>
<comment type="caution">
    <text evidence="13">The sequence shown here is derived from an EMBL/GenBank/DDBJ whole genome shotgun (WGS) entry which is preliminary data.</text>
</comment>
<accession>A0A375GQY0</accession>
<feature type="active site" description="Proton donor" evidence="10 11">
    <location>
        <position position="484"/>
    </location>
</feature>
<dbReference type="PANTHER" id="PTHR43651:SF3">
    <property type="entry name" value="1,4-ALPHA-GLUCAN-BRANCHING ENZYME"/>
    <property type="match status" value="1"/>
</dbReference>
<dbReference type="InterPro" id="IPR044143">
    <property type="entry name" value="GlgB_N_E_set_prok"/>
</dbReference>
<dbReference type="InterPro" id="IPR006048">
    <property type="entry name" value="A-amylase/branching_C"/>
</dbReference>
<dbReference type="CDD" id="cd02855">
    <property type="entry name" value="E_set_GBE_prok_N"/>
    <property type="match status" value="1"/>
</dbReference>
<comment type="catalytic activity">
    <reaction evidence="1 10">
        <text>Transfers a segment of a (1-&gt;4)-alpha-D-glucan chain to a primary hydroxy group in a similar glucan chain.</text>
        <dbReference type="EC" id="2.4.1.18"/>
    </reaction>
</comment>
<dbReference type="AlphaFoldDB" id="A0A375GQY0"/>
<dbReference type="SUPFAM" id="SSF51011">
    <property type="entry name" value="Glycosyl hydrolase domain"/>
    <property type="match status" value="1"/>
</dbReference>
<dbReference type="FunFam" id="2.60.40.1180:FF:000002">
    <property type="entry name" value="1,4-alpha-glucan branching enzyme GlgB"/>
    <property type="match status" value="1"/>
</dbReference>
<dbReference type="Pfam" id="PF02806">
    <property type="entry name" value="Alpha-amylase_C"/>
    <property type="match status" value="1"/>
</dbReference>
<evidence type="ECO:0000259" key="12">
    <source>
        <dbReference type="SMART" id="SM00642"/>
    </source>
</evidence>
<dbReference type="NCBIfam" id="NF003811">
    <property type="entry name" value="PRK05402.1"/>
    <property type="match status" value="1"/>
</dbReference>
<evidence type="ECO:0000256" key="6">
    <source>
        <dbReference type="ARBA" id="ARBA00022676"/>
    </source>
</evidence>
<evidence type="ECO:0000256" key="9">
    <source>
        <dbReference type="ARBA" id="ARBA00023277"/>
    </source>
</evidence>
<keyword evidence="5 10" id="KW-0321">Glycogen metabolism</keyword>
<dbReference type="HAMAP" id="MF_00685">
    <property type="entry name" value="GlgB"/>
    <property type="match status" value="1"/>
</dbReference>
<feature type="active site" description="Nucleophile" evidence="10 11">
    <location>
        <position position="431"/>
    </location>
</feature>
<sequence length="762" mass="83891">MSPPTPAARGAPRAGMLPGHELDALLGARHHDPFAVLGPHPDGDGLLVRACLPGAVAVQLAAADGATLAEMERLHPGGIFAARLPGNERRAAASDYRIRVTWPDGTEQCSADPYAFDLLLGELDLHLIAEGRHFELGECLGAQWQRVDGIDGVRFAVWAPNARRVSVIGEFNGWHQARHPMRLRHPSGIWELFVPAALGAQPGSRYKYDLLDPHGTELPDKADPLALATEAPPETASVVTAPGQGAPPFAWHDADWMARRAAADPYTLPMSVYEVHVGSWLRAANDSRHGWDILAERLVPYVQELGFTHIELLPVTEHPFGGSWGYQPLSLYAPTARLGPPQAFAAFVDRCHQAGIGVILDWVPAHFPTDPHGLARFDGTALYEHMDPREGFHQDWNTLIYNLGRNEVRGFLLAGALHWLEHFHADGLRVDAVASMLYRDYSRQPGQWVPNRYGGRENLEAVAFLRELNSVVHERCPGALTIAEESTAWPGVTASVASGGLGFDFKWNMGWMHDTLRYLGHEPVHRAWHHQDMTFGLVYAWSEAFVLPLSHDEVVHGKGSMLGKVPGDDWQRFAGLRAYYGFMWTHPGKKLLFMGGELAQWQEWNHDAELDWALLDHPMHRGMHTLVRDLNRLYRELPALHALDHSPEGFQWVVGDDNHNSVFAWLRRAAPGSREVVLVVVNMTPVPRQGYRVGVPFAGTWHECLNTDAGCYGGSNVGNGGTVTALDVPSHGQPASLALTLPPLATLVLRLGHAEGEQGATT</sequence>
<evidence type="ECO:0000256" key="11">
    <source>
        <dbReference type="PIRSR" id="PIRSR000463-1"/>
    </source>
</evidence>
<evidence type="ECO:0000313" key="13">
    <source>
        <dbReference type="EMBL" id="SPC24147.1"/>
    </source>
</evidence>
<dbReference type="GO" id="GO:0043169">
    <property type="term" value="F:cation binding"/>
    <property type="evidence" value="ECO:0007669"/>
    <property type="project" value="InterPro"/>
</dbReference>
<dbReference type="PIRSF" id="PIRSF000463">
    <property type="entry name" value="GlgB"/>
    <property type="match status" value="1"/>
</dbReference>
<dbReference type="SUPFAM" id="SSF81296">
    <property type="entry name" value="E set domains"/>
    <property type="match status" value="2"/>
</dbReference>
<comment type="pathway">
    <text evidence="3 10">Glycan biosynthesis; glycogen biosynthesis.</text>
</comment>
<keyword evidence="8 10" id="KW-0320">Glycogen biosynthesis</keyword>
<evidence type="ECO:0000256" key="7">
    <source>
        <dbReference type="ARBA" id="ARBA00022679"/>
    </source>
</evidence>
<dbReference type="NCBIfam" id="TIGR01515">
    <property type="entry name" value="branching_enzym"/>
    <property type="match status" value="1"/>
</dbReference>
<dbReference type="UniPathway" id="UPA00164"/>
<dbReference type="FunFam" id="2.60.40.10:FF:000169">
    <property type="entry name" value="1,4-alpha-glucan branching enzyme GlgB"/>
    <property type="match status" value="1"/>
</dbReference>
<dbReference type="GO" id="GO:0005978">
    <property type="term" value="P:glycogen biosynthetic process"/>
    <property type="evidence" value="ECO:0007669"/>
    <property type="project" value="UniProtKB-UniRule"/>
</dbReference>